<dbReference type="AlphaFoldDB" id="A0A931GQN2"/>
<proteinExistence type="predicted"/>
<dbReference type="EMBL" id="JADOUA010000001">
    <property type="protein sequence ID" value="MBG6091926.1"/>
    <property type="molecule type" value="Genomic_DNA"/>
</dbReference>
<dbReference type="RefSeq" id="WP_197014183.1">
    <property type="nucleotide sequence ID" value="NZ_BAABES010000002.1"/>
</dbReference>
<evidence type="ECO:0000313" key="1">
    <source>
        <dbReference type="EMBL" id="MBG6091926.1"/>
    </source>
</evidence>
<dbReference type="Proteomes" id="UP000614047">
    <property type="component" value="Unassembled WGS sequence"/>
</dbReference>
<evidence type="ECO:0000313" key="2">
    <source>
        <dbReference type="Proteomes" id="UP000614047"/>
    </source>
</evidence>
<organism evidence="1 2">
    <name type="scientific">Actinomadura viridis</name>
    <dbReference type="NCBI Taxonomy" id="58110"/>
    <lineage>
        <taxon>Bacteria</taxon>
        <taxon>Bacillati</taxon>
        <taxon>Actinomycetota</taxon>
        <taxon>Actinomycetes</taxon>
        <taxon>Streptosporangiales</taxon>
        <taxon>Thermomonosporaceae</taxon>
        <taxon>Actinomadura</taxon>
    </lineage>
</organism>
<gene>
    <name evidence="1" type="ORF">IW256_006039</name>
</gene>
<sequence>MNGGRVEIWTDGTLVVQACEEAGAVRVVRDFDVIGEVKAEHPLGWKTPLAVDVEADRIWAGHRLQEFRLSDMSPVAVHEDRVWRVAALGGGRLAAVLPPVDGVCRLAVGRPGGWEREVVLDGLGDAAPGLAATSEEPFSRAIGGDPTLTVTADGLVVADGQRGVVARFTPDLEPLGLWYAGGCDETELIGYATPRGVLVTARWAVRDSRVGLLTADGPEHLCDGYGLFAVPAAGDRFWVAGSFDVELVAYEGGTVASVRGPRGMARAVHASGNRCAIGGAGFLSIAVAADDEVNLRAVGVEDKVGP</sequence>
<name>A0A931GQN2_9ACTN</name>
<keyword evidence="2" id="KW-1185">Reference proteome</keyword>
<comment type="caution">
    <text evidence="1">The sequence shown here is derived from an EMBL/GenBank/DDBJ whole genome shotgun (WGS) entry which is preliminary data.</text>
</comment>
<reference evidence="1" key="1">
    <citation type="submission" date="2020-11" db="EMBL/GenBank/DDBJ databases">
        <title>Sequencing the genomes of 1000 actinobacteria strains.</title>
        <authorList>
            <person name="Klenk H.-P."/>
        </authorList>
    </citation>
    <scope>NUCLEOTIDE SEQUENCE</scope>
    <source>
        <strain evidence="1">DSM 43175</strain>
    </source>
</reference>
<protein>
    <submittedName>
        <fullName evidence="1">Uncharacterized protein</fullName>
    </submittedName>
</protein>
<accession>A0A931GQN2</accession>